<proteinExistence type="predicted"/>
<dbReference type="Proteomes" id="UP000243077">
    <property type="component" value="Chromosome"/>
</dbReference>
<dbReference type="GO" id="GO:0022857">
    <property type="term" value="F:transmembrane transporter activity"/>
    <property type="evidence" value="ECO:0007669"/>
    <property type="project" value="InterPro"/>
</dbReference>
<evidence type="ECO:0000256" key="1">
    <source>
        <dbReference type="SAM" id="MobiDB-lite"/>
    </source>
</evidence>
<dbReference type="Gene3D" id="3.40.190.120">
    <property type="entry name" value="Osmoprotection protein (prox), domain 2"/>
    <property type="match status" value="1"/>
</dbReference>
<accession>A0A2L2BNM0</accession>
<feature type="domain" description="ABC-type glycine betaine transport system substrate-binding" evidence="3">
    <location>
        <begin position="60"/>
        <end position="329"/>
    </location>
</feature>
<name>A0A2L2BNM0_9MICO</name>
<dbReference type="EMBL" id="CP026923">
    <property type="protein sequence ID" value="AVG23265.1"/>
    <property type="molecule type" value="Genomic_DNA"/>
</dbReference>
<organism evidence="4 5">
    <name type="scientific">Pontimonas salivibrio</name>
    <dbReference type="NCBI Taxonomy" id="1159327"/>
    <lineage>
        <taxon>Bacteria</taxon>
        <taxon>Bacillati</taxon>
        <taxon>Actinomycetota</taxon>
        <taxon>Actinomycetes</taxon>
        <taxon>Micrococcales</taxon>
        <taxon>Microbacteriaceae</taxon>
        <taxon>Pontimonas</taxon>
    </lineage>
</organism>
<keyword evidence="4" id="KW-0449">Lipoprotein</keyword>
<sequence length="336" mass="35534">MKLFNKSAIVAAGAASLLVLSGCAAGGDSEVTEDPTPAGDDTAEETTESAAPATDLSGVSITVGSKDFDEQLVLGYMLVEAFEAAGADVTDRVNLGGTSVAREALVSGAIDTYMEYNGTGWVTHLGNSDPSFDPAELTEGVRAQDLEENGIRWLGRSPFNNTYGFTSSPDATEANGGEPFTLQTMMEYVIDTPDAIVCMESEYPNRDDGLVLMEEATGLVIPEAQRLILDTGIIYTETAANNCDFGEVYTTDGRIGALGLTLVEDPGVNILYNVSVNLRDEVYSQAPEAFDSIVEGILAPLDNERMATLNGLVSVDGEDPQAVARDFLIQEGLIAE</sequence>
<feature type="chain" id="PRO_5038894444" evidence="2">
    <location>
        <begin position="25"/>
        <end position="336"/>
    </location>
</feature>
<feature type="signal peptide" evidence="2">
    <location>
        <begin position="1"/>
        <end position="24"/>
    </location>
</feature>
<keyword evidence="2" id="KW-0732">Signal</keyword>
<dbReference type="InterPro" id="IPR007210">
    <property type="entry name" value="ABC_Gly_betaine_transp_sub-bd"/>
</dbReference>
<dbReference type="AlphaFoldDB" id="A0A2L2BNM0"/>
<gene>
    <name evidence="4" type="ORF">C3B54_11267</name>
</gene>
<dbReference type="RefSeq" id="WP_104912901.1">
    <property type="nucleotide sequence ID" value="NZ_CP026923.1"/>
</dbReference>
<protein>
    <submittedName>
        <fullName evidence="4">Osmoprotectant ABC transport system substrate-binding lipoprotein</fullName>
    </submittedName>
</protein>
<dbReference type="Pfam" id="PF04069">
    <property type="entry name" value="OpuAC"/>
    <property type="match status" value="1"/>
</dbReference>
<dbReference type="OrthoDB" id="9781705at2"/>
<keyword evidence="5" id="KW-1185">Reference proteome</keyword>
<reference evidence="4 5" key="1">
    <citation type="submission" date="2018-02" db="EMBL/GenBank/DDBJ databases">
        <title>Complete genome of the streamlined marine actinobacterium Pontimonas salivibrio CL-TW6 adapted to coastal planktonic lifestype.</title>
        <authorList>
            <person name="Cho B.C."/>
            <person name="Hardies S.C."/>
            <person name="Jang G.I."/>
            <person name="Hwang C.Y."/>
        </authorList>
    </citation>
    <scope>NUCLEOTIDE SEQUENCE [LARGE SCALE GENOMIC DNA]</scope>
    <source>
        <strain evidence="4 5">CL-TW6</strain>
    </source>
</reference>
<feature type="region of interest" description="Disordered" evidence="1">
    <location>
        <begin position="28"/>
        <end position="55"/>
    </location>
</feature>
<dbReference type="GO" id="GO:0043190">
    <property type="term" value="C:ATP-binding cassette (ABC) transporter complex"/>
    <property type="evidence" value="ECO:0007669"/>
    <property type="project" value="InterPro"/>
</dbReference>
<evidence type="ECO:0000313" key="5">
    <source>
        <dbReference type="Proteomes" id="UP000243077"/>
    </source>
</evidence>
<dbReference type="SUPFAM" id="SSF53850">
    <property type="entry name" value="Periplasmic binding protein-like II"/>
    <property type="match status" value="1"/>
</dbReference>
<dbReference type="PROSITE" id="PS51257">
    <property type="entry name" value="PROKAR_LIPOPROTEIN"/>
    <property type="match status" value="1"/>
</dbReference>
<dbReference type="KEGG" id="psai:C3B54_11267"/>
<dbReference type="Gene3D" id="3.40.190.10">
    <property type="entry name" value="Periplasmic binding protein-like II"/>
    <property type="match status" value="1"/>
</dbReference>
<evidence type="ECO:0000313" key="4">
    <source>
        <dbReference type="EMBL" id="AVG23265.1"/>
    </source>
</evidence>
<evidence type="ECO:0000259" key="3">
    <source>
        <dbReference type="Pfam" id="PF04069"/>
    </source>
</evidence>
<evidence type="ECO:0000256" key="2">
    <source>
        <dbReference type="SAM" id="SignalP"/>
    </source>
</evidence>